<comment type="caution">
    <text evidence="14">The sequence shown here is derived from an EMBL/GenBank/DDBJ whole genome shotgun (WGS) entry which is preliminary data.</text>
</comment>
<keyword evidence="3 9" id="KW-0813">Transport</keyword>
<dbReference type="Gene3D" id="1.10.287.470">
    <property type="entry name" value="Helix hairpin bin"/>
    <property type="match status" value="1"/>
</dbReference>
<dbReference type="PATRIC" id="fig|46429.4.peg.2840"/>
<evidence type="ECO:0000259" key="12">
    <source>
        <dbReference type="Pfam" id="PF25994"/>
    </source>
</evidence>
<reference evidence="14 15" key="1">
    <citation type="submission" date="2014-02" db="EMBL/GenBank/DDBJ databases">
        <title>Whole genome sequence of Sphingobium chlorophenolicum NBRC 16172.</title>
        <authorList>
            <person name="Gan H.M."/>
            <person name="Gan H.Y."/>
            <person name="Chew T.H."/>
            <person name="Savka M.A."/>
        </authorList>
    </citation>
    <scope>NUCLEOTIDE SEQUENCE [LARGE SCALE GENOMIC DNA]</scope>
    <source>
        <strain evidence="14 15">NBRC 16172</strain>
    </source>
</reference>
<gene>
    <name evidence="14" type="primary">hlyD</name>
    <name evidence="14" type="ORF">BV95_02867</name>
</gene>
<evidence type="ECO:0000256" key="8">
    <source>
        <dbReference type="ARBA" id="ARBA00023136"/>
    </source>
</evidence>
<evidence type="ECO:0000259" key="13">
    <source>
        <dbReference type="Pfam" id="PF26002"/>
    </source>
</evidence>
<dbReference type="InterPro" id="IPR058982">
    <property type="entry name" value="Beta-barrel_AprE"/>
</dbReference>
<sequence>MSISERLVGRFPALARHLTILGASWRMQNEADAHARPRSDHEFLPAALEIMEKPPSPGLRWLMLSLCGLFVIALGWSFIGKVDVIATATGKVVPSGNVKIIQPIEIGYVRAIHVRNGQHVNAGDLLVELDPTLAGADAAQASSSLLTADVVAARNSALLAHLDGRGSRFVAPAGTPANILKTQTEFVRSSIAEYEGERASLIQQRAEQSARLAGAGAEIAKLERTLPLVNRQLEARRELSDKGYFSKIRLLEYEQLKVEHEQNIEVQHANAAQASASIKNIDAQLARLRGSFGKTAVAELSESQERSGLARQEVTKAERRAEFQQLRAPVSGTVQQLVVNTIGGVVQPAQPIMIIVPDNAEAAIEAQILNRDIGFVREGQTVRVKLEAFPFTDYGIVPGIVESISRDAVEIPSQKSNEGGEGSTGGTPQPQGLVYSARIRLLQRTILVRGREQRIGPGLAVQAEIKTGERRIIQYLLSPIAQTLDEAGRER</sequence>
<evidence type="ECO:0000313" key="14">
    <source>
        <dbReference type="EMBL" id="KEQ52876.1"/>
    </source>
</evidence>
<feature type="coiled-coil region" evidence="10">
    <location>
        <begin position="191"/>
        <end position="225"/>
    </location>
</feature>
<dbReference type="Pfam" id="PF25994">
    <property type="entry name" value="HH_AprE"/>
    <property type="match status" value="1"/>
</dbReference>
<organism evidence="14 15">
    <name type="scientific">Sphingobium chlorophenolicum</name>
    <dbReference type="NCBI Taxonomy" id="46429"/>
    <lineage>
        <taxon>Bacteria</taxon>
        <taxon>Pseudomonadati</taxon>
        <taxon>Pseudomonadota</taxon>
        <taxon>Alphaproteobacteria</taxon>
        <taxon>Sphingomonadales</taxon>
        <taxon>Sphingomonadaceae</taxon>
        <taxon>Sphingobium</taxon>
    </lineage>
</organism>
<evidence type="ECO:0000256" key="9">
    <source>
        <dbReference type="RuleBase" id="RU365093"/>
    </source>
</evidence>
<keyword evidence="10" id="KW-0175">Coiled coil</keyword>
<evidence type="ECO:0000256" key="3">
    <source>
        <dbReference type="ARBA" id="ARBA00022448"/>
    </source>
</evidence>
<keyword evidence="6 9" id="KW-0812">Transmembrane</keyword>
<dbReference type="NCBIfam" id="TIGR01843">
    <property type="entry name" value="type_I_hlyD"/>
    <property type="match status" value="1"/>
</dbReference>
<feature type="region of interest" description="Disordered" evidence="11">
    <location>
        <begin position="411"/>
        <end position="431"/>
    </location>
</feature>
<evidence type="ECO:0000256" key="10">
    <source>
        <dbReference type="SAM" id="Coils"/>
    </source>
</evidence>
<comment type="similarity">
    <text evidence="2 9">Belongs to the membrane fusion protein (MFP) (TC 8.A.1) family.</text>
</comment>
<keyword evidence="5 9" id="KW-0997">Cell inner membrane</keyword>
<dbReference type="InterPro" id="IPR006144">
    <property type="entry name" value="Secretion_HlyD_CS"/>
</dbReference>
<dbReference type="GO" id="GO:0005886">
    <property type="term" value="C:plasma membrane"/>
    <property type="evidence" value="ECO:0007669"/>
    <property type="project" value="UniProtKB-SubCell"/>
</dbReference>
<dbReference type="EMBL" id="JFHR01000033">
    <property type="protein sequence ID" value="KEQ52876.1"/>
    <property type="molecule type" value="Genomic_DNA"/>
</dbReference>
<dbReference type="PRINTS" id="PR01490">
    <property type="entry name" value="RTXTOXIND"/>
</dbReference>
<dbReference type="InterPro" id="IPR050739">
    <property type="entry name" value="MFP"/>
</dbReference>
<dbReference type="eggNOG" id="COG0845">
    <property type="taxonomic scope" value="Bacteria"/>
</dbReference>
<dbReference type="Gene3D" id="2.40.30.170">
    <property type="match status" value="1"/>
</dbReference>
<evidence type="ECO:0000256" key="1">
    <source>
        <dbReference type="ARBA" id="ARBA00004377"/>
    </source>
</evidence>
<dbReference type="PANTHER" id="PTHR30386">
    <property type="entry name" value="MEMBRANE FUSION SUBUNIT OF EMRAB-TOLC MULTIDRUG EFFLUX PUMP"/>
    <property type="match status" value="1"/>
</dbReference>
<dbReference type="InterPro" id="IPR010129">
    <property type="entry name" value="T1SS_HlyD"/>
</dbReference>
<evidence type="ECO:0000256" key="6">
    <source>
        <dbReference type="ARBA" id="ARBA00022692"/>
    </source>
</evidence>
<keyword evidence="7 9" id="KW-1133">Transmembrane helix</keyword>
<accession>A0A081RCF3</accession>
<dbReference type="InterPro" id="IPR058781">
    <property type="entry name" value="HH_AprE-like"/>
</dbReference>
<evidence type="ECO:0000256" key="5">
    <source>
        <dbReference type="ARBA" id="ARBA00022519"/>
    </source>
</evidence>
<evidence type="ECO:0000256" key="4">
    <source>
        <dbReference type="ARBA" id="ARBA00022475"/>
    </source>
</evidence>
<feature type="domain" description="AprE-like beta-barrel" evidence="13">
    <location>
        <begin position="364"/>
        <end position="468"/>
    </location>
</feature>
<dbReference type="PANTHER" id="PTHR30386:SF27">
    <property type="entry name" value="MEMBRANE FUSION PROTEIN (MFP) FAMILY PROTEIN"/>
    <property type="match status" value="1"/>
</dbReference>
<evidence type="ECO:0000256" key="2">
    <source>
        <dbReference type="ARBA" id="ARBA00009477"/>
    </source>
</evidence>
<dbReference type="PROSITE" id="PS00543">
    <property type="entry name" value="HLYD_FAMILY"/>
    <property type="match status" value="1"/>
</dbReference>
<keyword evidence="4 9" id="KW-1003">Cell membrane</keyword>
<protein>
    <recommendedName>
        <fullName evidence="9">Membrane fusion protein (MFP) family protein</fullName>
    </recommendedName>
</protein>
<dbReference type="Pfam" id="PF26002">
    <property type="entry name" value="Beta-barrel_AprE"/>
    <property type="match status" value="1"/>
</dbReference>
<feature type="transmembrane region" description="Helical" evidence="9">
    <location>
        <begin position="61"/>
        <end position="79"/>
    </location>
</feature>
<name>A0A081RCF3_SPHCR</name>
<feature type="domain" description="AprE-like long alpha-helical hairpin" evidence="12">
    <location>
        <begin position="135"/>
        <end position="318"/>
    </location>
</feature>
<dbReference type="Proteomes" id="UP000028411">
    <property type="component" value="Unassembled WGS sequence"/>
</dbReference>
<dbReference type="AlphaFoldDB" id="A0A081RCF3"/>
<proteinExistence type="inferred from homology"/>
<comment type="subcellular location">
    <subcellularLocation>
        <location evidence="1 9">Cell inner membrane</location>
        <topology evidence="1 9">Single-pass membrane protein</topology>
    </subcellularLocation>
</comment>
<dbReference type="GO" id="GO:0009306">
    <property type="term" value="P:protein secretion"/>
    <property type="evidence" value="ECO:0007669"/>
    <property type="project" value="InterPro"/>
</dbReference>
<evidence type="ECO:0000313" key="15">
    <source>
        <dbReference type="Proteomes" id="UP000028411"/>
    </source>
</evidence>
<dbReference type="SUPFAM" id="SSF111369">
    <property type="entry name" value="HlyD-like secretion proteins"/>
    <property type="match status" value="1"/>
</dbReference>
<evidence type="ECO:0000256" key="7">
    <source>
        <dbReference type="ARBA" id="ARBA00022989"/>
    </source>
</evidence>
<evidence type="ECO:0000256" key="11">
    <source>
        <dbReference type="SAM" id="MobiDB-lite"/>
    </source>
</evidence>
<keyword evidence="8 9" id="KW-0472">Membrane</keyword>
<dbReference type="Gene3D" id="2.40.50.100">
    <property type="match status" value="2"/>
</dbReference>